<dbReference type="Proteomes" id="UP000599437">
    <property type="component" value="Unassembled WGS sequence"/>
</dbReference>
<dbReference type="SUPFAM" id="SSF51004">
    <property type="entry name" value="C-terminal (heme d1) domain of cytochrome cd1-nitrite reductase"/>
    <property type="match status" value="1"/>
</dbReference>
<dbReference type="NCBIfam" id="TIGR02276">
    <property type="entry name" value="beta_rpt_yvtn"/>
    <property type="match status" value="1"/>
</dbReference>
<gene>
    <name evidence="5" type="ORF">GCM10010346_13900</name>
</gene>
<dbReference type="Pfam" id="PF21783">
    <property type="entry name" value="YNCE"/>
    <property type="match status" value="1"/>
</dbReference>
<evidence type="ECO:0000256" key="1">
    <source>
        <dbReference type="ARBA" id="ARBA00022729"/>
    </source>
</evidence>
<evidence type="ECO:0000313" key="5">
    <source>
        <dbReference type="EMBL" id="GHA92502.1"/>
    </source>
</evidence>
<evidence type="ECO:0000256" key="2">
    <source>
        <dbReference type="SAM" id="MobiDB-lite"/>
    </source>
</evidence>
<evidence type="ECO:0000313" key="6">
    <source>
        <dbReference type="Proteomes" id="UP000599437"/>
    </source>
</evidence>
<accession>A0ABQ3DH35</accession>
<feature type="chain" id="PRO_5047321298" description="YNCE-like beta-propeller domain-containing protein" evidence="3">
    <location>
        <begin position="22"/>
        <end position="394"/>
    </location>
</feature>
<feature type="domain" description="YNCE-like beta-propeller" evidence="4">
    <location>
        <begin position="84"/>
        <end position="376"/>
    </location>
</feature>
<dbReference type="InterPro" id="IPR051200">
    <property type="entry name" value="Host-pathogen_enzymatic-act"/>
</dbReference>
<name>A0ABQ3DH35_9ACTN</name>
<dbReference type="RefSeq" id="WP_138896147.1">
    <property type="nucleotide sequence ID" value="NZ_BMVO01000003.1"/>
</dbReference>
<feature type="compositionally biased region" description="Basic and acidic residues" evidence="2">
    <location>
        <begin position="26"/>
        <end position="36"/>
    </location>
</feature>
<organism evidence="5 6">
    <name type="scientific">Streptomyces chryseus</name>
    <dbReference type="NCBI Taxonomy" id="68186"/>
    <lineage>
        <taxon>Bacteria</taxon>
        <taxon>Bacillati</taxon>
        <taxon>Actinomycetota</taxon>
        <taxon>Actinomycetes</taxon>
        <taxon>Kitasatosporales</taxon>
        <taxon>Streptomycetaceae</taxon>
        <taxon>Streptomyces</taxon>
    </lineage>
</organism>
<keyword evidence="6" id="KW-1185">Reference proteome</keyword>
<comment type="caution">
    <text evidence="5">The sequence shown here is derived from an EMBL/GenBank/DDBJ whole genome shotgun (WGS) entry which is preliminary data.</text>
</comment>
<dbReference type="PANTHER" id="PTHR47197">
    <property type="entry name" value="PROTEIN NIRF"/>
    <property type="match status" value="1"/>
</dbReference>
<protein>
    <recommendedName>
        <fullName evidence="4">YNCE-like beta-propeller domain-containing protein</fullName>
    </recommendedName>
</protein>
<keyword evidence="1 3" id="KW-0732">Signal</keyword>
<proteinExistence type="predicted"/>
<dbReference type="PANTHER" id="PTHR47197:SF3">
    <property type="entry name" value="DIHYDRO-HEME D1 DEHYDROGENASE"/>
    <property type="match status" value="1"/>
</dbReference>
<dbReference type="PROSITE" id="PS51257">
    <property type="entry name" value="PROKAR_LIPOPROTEIN"/>
    <property type="match status" value="1"/>
</dbReference>
<evidence type="ECO:0000256" key="3">
    <source>
        <dbReference type="SAM" id="SignalP"/>
    </source>
</evidence>
<dbReference type="InterPro" id="IPR011964">
    <property type="entry name" value="YVTN_b-propeller_repeat"/>
</dbReference>
<reference evidence="6" key="1">
    <citation type="journal article" date="2019" name="Int. J. Syst. Evol. Microbiol.">
        <title>The Global Catalogue of Microorganisms (GCM) 10K type strain sequencing project: providing services to taxonomists for standard genome sequencing and annotation.</title>
        <authorList>
            <consortium name="The Broad Institute Genomics Platform"/>
            <consortium name="The Broad Institute Genome Sequencing Center for Infectious Disease"/>
            <person name="Wu L."/>
            <person name="Ma J."/>
        </authorList>
    </citation>
    <scope>NUCLEOTIDE SEQUENCE [LARGE SCALE GENOMIC DNA]</scope>
    <source>
        <strain evidence="6">JCM 4737</strain>
    </source>
</reference>
<dbReference type="Gene3D" id="2.130.10.10">
    <property type="entry name" value="YVTN repeat-like/Quinoprotein amine dehydrogenase"/>
    <property type="match status" value="2"/>
</dbReference>
<sequence>MTTIIRRTTALLAGALLAALAGCGGPDDKSSAEARGTEGAAPPGEVRNTAPAGLPGMPPVLDPKDVYAADRPNKLSPVVKNFPSRVYVPNTNSNTVSVIDPKTYKVVKTIPVGVQPQHVVPSWDLKTLWVNNNRGHTLTPINPATGAVGKPVEVHDPYNLYFTPNGRYAVVMASMDRELVFRDPHTMDRVKTVPVSCAGVNHADFSADGRYFVVSCEFSGELLKVDTEKMEVVGQQKLPFEGAMPQDVKISPDGRTIYIADMMAHGMWVLDGEKFTTPELLPTGKGCHGLYVSRDSKEMYVSNRGEGSISVFDFTRNKLTKKWHLPDGGSPDMGGVSADGKVLWLSGRYDSEVYAVDTTTGKQLARIPVGGGPHGLAVYPQPGRYSLGHTGIFR</sequence>
<feature type="region of interest" description="Disordered" evidence="2">
    <location>
        <begin position="26"/>
        <end position="62"/>
    </location>
</feature>
<evidence type="ECO:0000259" key="4">
    <source>
        <dbReference type="Pfam" id="PF21783"/>
    </source>
</evidence>
<dbReference type="InterPro" id="IPR015943">
    <property type="entry name" value="WD40/YVTN_repeat-like_dom_sf"/>
</dbReference>
<feature type="signal peptide" evidence="3">
    <location>
        <begin position="1"/>
        <end position="21"/>
    </location>
</feature>
<dbReference type="EMBL" id="BMVO01000003">
    <property type="protein sequence ID" value="GHA92502.1"/>
    <property type="molecule type" value="Genomic_DNA"/>
</dbReference>
<dbReference type="InterPro" id="IPR048433">
    <property type="entry name" value="YNCE-like_beta-prop"/>
</dbReference>
<dbReference type="InterPro" id="IPR011048">
    <property type="entry name" value="Haem_d1_sf"/>
</dbReference>